<dbReference type="NCBIfam" id="TIGR02840">
    <property type="entry name" value="spore_YtaF"/>
    <property type="match status" value="1"/>
</dbReference>
<evidence type="ECO:0000313" key="6">
    <source>
        <dbReference type="EMBL" id="SNZ11572.1"/>
    </source>
</evidence>
<feature type="transmembrane region" description="Helical" evidence="5">
    <location>
        <begin position="171"/>
        <end position="189"/>
    </location>
</feature>
<keyword evidence="2 5" id="KW-0812">Transmembrane</keyword>
<keyword evidence="1" id="KW-1003">Cell membrane</keyword>
<dbReference type="RefSeq" id="WP_097041775.1">
    <property type="nucleotide sequence ID" value="NZ_OBEK01000002.1"/>
</dbReference>
<organism evidence="6 7">
    <name type="scientific">Terribacillus aidingensis</name>
    <dbReference type="NCBI Taxonomy" id="586416"/>
    <lineage>
        <taxon>Bacteria</taxon>
        <taxon>Bacillati</taxon>
        <taxon>Bacillota</taxon>
        <taxon>Bacilli</taxon>
        <taxon>Bacillales</taxon>
        <taxon>Bacillaceae</taxon>
        <taxon>Terribacillus</taxon>
    </lineage>
</organism>
<protein>
    <submittedName>
        <fullName evidence="6">Putative sporulation protein YtaF</fullName>
    </submittedName>
</protein>
<dbReference type="EMBL" id="OBEK01000002">
    <property type="protein sequence ID" value="SNZ11572.1"/>
    <property type="molecule type" value="Genomic_DNA"/>
</dbReference>
<dbReference type="InterPro" id="IPR003810">
    <property type="entry name" value="Mntp/YtaF"/>
</dbReference>
<reference evidence="7" key="1">
    <citation type="submission" date="2017-09" db="EMBL/GenBank/DDBJ databases">
        <authorList>
            <person name="Varghese N."/>
            <person name="Submissions S."/>
        </authorList>
    </citation>
    <scope>NUCLEOTIDE SEQUENCE [LARGE SCALE GENOMIC DNA]</scope>
    <source>
        <strain evidence="7">CGMCC 1.8913</strain>
    </source>
</reference>
<evidence type="ECO:0000256" key="1">
    <source>
        <dbReference type="ARBA" id="ARBA00022475"/>
    </source>
</evidence>
<dbReference type="Pfam" id="PF02659">
    <property type="entry name" value="Mntp"/>
    <property type="match status" value="2"/>
</dbReference>
<feature type="transmembrane region" description="Helical" evidence="5">
    <location>
        <begin position="64"/>
        <end position="87"/>
    </location>
</feature>
<dbReference type="PANTHER" id="PTHR35529:SF2">
    <property type="entry name" value="SPORULATION PROTEIN YTAF-RELATED"/>
    <property type="match status" value="1"/>
</dbReference>
<accession>A0A285NPY7</accession>
<evidence type="ECO:0000256" key="4">
    <source>
        <dbReference type="ARBA" id="ARBA00023136"/>
    </source>
</evidence>
<dbReference type="InterPro" id="IPR014205">
    <property type="entry name" value="Spore_YtaF"/>
</dbReference>
<evidence type="ECO:0000256" key="5">
    <source>
        <dbReference type="SAM" id="Phobius"/>
    </source>
</evidence>
<evidence type="ECO:0000256" key="3">
    <source>
        <dbReference type="ARBA" id="ARBA00022989"/>
    </source>
</evidence>
<keyword evidence="4 5" id="KW-0472">Membrane</keyword>
<evidence type="ECO:0000313" key="7">
    <source>
        <dbReference type="Proteomes" id="UP000219356"/>
    </source>
</evidence>
<feature type="transmembrane region" description="Helical" evidence="5">
    <location>
        <begin position="6"/>
        <end position="27"/>
    </location>
</feature>
<dbReference type="OrthoDB" id="1679205at2"/>
<feature type="transmembrane region" description="Helical" evidence="5">
    <location>
        <begin position="201"/>
        <end position="218"/>
    </location>
</feature>
<evidence type="ECO:0000256" key="2">
    <source>
        <dbReference type="ARBA" id="ARBA00022692"/>
    </source>
</evidence>
<proteinExistence type="predicted"/>
<keyword evidence="3 5" id="KW-1133">Transmembrane helix</keyword>
<sequence length="221" mass="23818">MAYFAGMMLLIIAVSLDGFGVGVTYGMRQIRISLLALLIIMLCSGVTVLTSMSIGSLLSSFIPAGFAEIIGSIILISIGVFSLYNVLRSKKVDEDMEEHSIPKNKLENKEWKIEIKKFGLFITVLKKPQMADLDRSGTISAKESFLLGIALALDAFGAGIGAAMIGGYSPVVTAVLVALMSGLFVLFGIKSGFVLAKIRWLQKLVFLSPCLLITLGLFKML</sequence>
<feature type="transmembrane region" description="Helical" evidence="5">
    <location>
        <begin position="34"/>
        <end position="58"/>
    </location>
</feature>
<dbReference type="AlphaFoldDB" id="A0A285NPY7"/>
<dbReference type="PANTHER" id="PTHR35529">
    <property type="entry name" value="MANGANESE EFFLUX PUMP MNTP-RELATED"/>
    <property type="match status" value="1"/>
</dbReference>
<dbReference type="Proteomes" id="UP000219356">
    <property type="component" value="Unassembled WGS sequence"/>
</dbReference>
<feature type="transmembrane region" description="Helical" evidence="5">
    <location>
        <begin position="145"/>
        <end position="165"/>
    </location>
</feature>
<gene>
    <name evidence="6" type="ORF">SAMN05421503_2088</name>
</gene>
<name>A0A285NPY7_9BACI</name>
<keyword evidence="7" id="KW-1185">Reference proteome</keyword>